<comment type="caution">
    <text evidence="1">The sequence shown here is derived from an EMBL/GenBank/DDBJ whole genome shotgun (WGS) entry which is preliminary data.</text>
</comment>
<dbReference type="Proteomes" id="UP000230184">
    <property type="component" value="Unassembled WGS sequence"/>
</dbReference>
<protein>
    <submittedName>
        <fullName evidence="1">Uncharacterized protein</fullName>
    </submittedName>
</protein>
<proteinExistence type="predicted"/>
<reference evidence="2" key="1">
    <citation type="submission" date="2017-09" db="EMBL/GenBank/DDBJ databases">
        <title>Depth-based differentiation of microbial function through sediment-hosted aquifers and enrichment of novel symbionts in the deep terrestrial subsurface.</title>
        <authorList>
            <person name="Probst A.J."/>
            <person name="Ladd B."/>
            <person name="Jarett J.K."/>
            <person name="Geller-Mcgrath D.E."/>
            <person name="Sieber C.M.K."/>
            <person name="Emerson J.B."/>
            <person name="Anantharaman K."/>
            <person name="Thomas B.C."/>
            <person name="Malmstrom R."/>
            <person name="Stieglmeier M."/>
            <person name="Klingl A."/>
            <person name="Woyke T."/>
            <person name="Ryan C.M."/>
            <person name="Banfield J.F."/>
        </authorList>
    </citation>
    <scope>NUCLEOTIDE SEQUENCE [LARGE SCALE GENOMIC DNA]</scope>
</reference>
<sequence>MAQIAIAQLGIPVEGALPYFIEDFMGAGTCEPVGEGLAWVDGITGSMRTSNSNEFYQAIINGVELV</sequence>
<dbReference type="EMBL" id="PEWY01000112">
    <property type="protein sequence ID" value="PIU36860.1"/>
    <property type="molecule type" value="Genomic_DNA"/>
</dbReference>
<name>A0A2M6YTK5_9BACT</name>
<evidence type="ECO:0000313" key="1">
    <source>
        <dbReference type="EMBL" id="PIU36860.1"/>
    </source>
</evidence>
<evidence type="ECO:0000313" key="2">
    <source>
        <dbReference type="Proteomes" id="UP000230184"/>
    </source>
</evidence>
<gene>
    <name evidence="1" type="ORF">COT02_03845</name>
</gene>
<dbReference type="AlphaFoldDB" id="A0A2M6YTK5"/>
<accession>A0A2M6YTK5</accession>
<organism evidence="1 2">
    <name type="scientific">Candidatus Roizmanbacteria bacterium CG07_land_8_20_14_0_80_34_15</name>
    <dbReference type="NCBI Taxonomy" id="1974849"/>
    <lineage>
        <taxon>Bacteria</taxon>
        <taxon>Candidatus Roizmaniibacteriota</taxon>
    </lineage>
</organism>